<keyword evidence="1" id="KW-0732">Signal</keyword>
<feature type="chain" id="PRO_5044549514" description="Proteinase inhibitor I42 chagasin domain-containing protein" evidence="1">
    <location>
        <begin position="28"/>
        <end position="158"/>
    </location>
</feature>
<dbReference type="Proteomes" id="UP000185657">
    <property type="component" value="Unassembled WGS sequence"/>
</dbReference>
<evidence type="ECO:0000313" key="4">
    <source>
        <dbReference type="Proteomes" id="UP000185657"/>
    </source>
</evidence>
<evidence type="ECO:0000256" key="1">
    <source>
        <dbReference type="SAM" id="SignalP"/>
    </source>
</evidence>
<evidence type="ECO:0000313" key="3">
    <source>
        <dbReference type="EMBL" id="OAD39230.1"/>
    </source>
</evidence>
<reference evidence="3 4" key="1">
    <citation type="submission" date="2016-02" db="EMBL/GenBank/DDBJ databases">
        <title>Draft genome sequence of Hydrogenophaga sp. LPB0072.</title>
        <authorList>
            <person name="Shin S.-K."/>
            <person name="Yi H."/>
        </authorList>
    </citation>
    <scope>NUCLEOTIDE SEQUENCE [LARGE SCALE GENOMIC DNA]</scope>
    <source>
        <strain evidence="3 4">LPB0072</strain>
    </source>
</reference>
<sequence length="158" mass="16632">MNTLLTRQTCATLATALSLLTPGIGSASSSMGFNGQSASASVTINITVLPTVRVLGDSHPQQLTATPGRPIEALQQLTISTNVARGFCLQLHASQGSEEGWRLQQLDGDSVSIAPSQGGYRVCGGHNGTYKLVLKHEFSSQGSNLSMAWPVRAELHTI</sequence>
<dbReference type="AlphaFoldDB" id="A0A167GBM5"/>
<protein>
    <recommendedName>
        <fullName evidence="6">Proteinase inhibitor I42 chagasin domain-containing protein</fullName>
    </recommendedName>
</protein>
<dbReference type="EMBL" id="CP017476">
    <property type="protein sequence ID" value="AOW15140.1"/>
    <property type="molecule type" value="Genomic_DNA"/>
</dbReference>
<keyword evidence="4" id="KW-1185">Reference proteome</keyword>
<dbReference type="STRING" id="1763535.LPB072_22355"/>
<feature type="signal peptide" evidence="1">
    <location>
        <begin position="1"/>
        <end position="27"/>
    </location>
</feature>
<proteinExistence type="predicted"/>
<evidence type="ECO:0008006" key="6">
    <source>
        <dbReference type="Google" id="ProtNLM"/>
    </source>
</evidence>
<evidence type="ECO:0000313" key="5">
    <source>
        <dbReference type="Proteomes" id="UP000185680"/>
    </source>
</evidence>
<reference evidence="2 5" key="2">
    <citation type="submission" date="2016-10" db="EMBL/GenBank/DDBJ databases">
        <title>Hydorgenophaga sp. LPB0072 isolated from gastropod.</title>
        <authorList>
            <person name="Kim E."/>
            <person name="Yi H."/>
        </authorList>
    </citation>
    <scope>NUCLEOTIDE SEQUENCE [LARGE SCALE GENOMIC DNA]</scope>
    <source>
        <strain evidence="2 5">LPB0072</strain>
    </source>
</reference>
<dbReference type="Proteomes" id="UP000185680">
    <property type="component" value="Chromosome"/>
</dbReference>
<dbReference type="KEGG" id="hyl:LPB072_22355"/>
<dbReference type="EMBL" id="LVWD01000043">
    <property type="protein sequence ID" value="OAD39230.1"/>
    <property type="molecule type" value="Genomic_DNA"/>
</dbReference>
<dbReference type="RefSeq" id="WP_066096381.1">
    <property type="nucleotide sequence ID" value="NZ_CP017476.1"/>
</dbReference>
<name>A0A167GBM5_9BURK</name>
<gene>
    <name evidence="2" type="ORF">LPB072_22355</name>
    <name evidence="3" type="ORF">LPB72_21740</name>
</gene>
<evidence type="ECO:0000313" key="2">
    <source>
        <dbReference type="EMBL" id="AOW15140.1"/>
    </source>
</evidence>
<accession>A0A167GBM5</accession>
<organism evidence="2 5">
    <name type="scientific">Hydrogenophaga crassostreae</name>
    <dbReference type="NCBI Taxonomy" id="1763535"/>
    <lineage>
        <taxon>Bacteria</taxon>
        <taxon>Pseudomonadati</taxon>
        <taxon>Pseudomonadota</taxon>
        <taxon>Betaproteobacteria</taxon>
        <taxon>Burkholderiales</taxon>
        <taxon>Comamonadaceae</taxon>
        <taxon>Hydrogenophaga</taxon>
    </lineage>
</organism>